<evidence type="ECO:0000313" key="4">
    <source>
        <dbReference type="EMBL" id="AOT62175.1"/>
    </source>
</evidence>
<dbReference type="STRING" id="285473.A4G23_05068"/>
<dbReference type="Pfam" id="PF00582">
    <property type="entry name" value="Usp"/>
    <property type="match status" value="1"/>
</dbReference>
<protein>
    <submittedName>
        <fullName evidence="4">Universal stress protein family protein</fullName>
    </submittedName>
</protein>
<dbReference type="PANTHER" id="PTHR46268">
    <property type="entry name" value="STRESS RESPONSE PROTEIN NHAX"/>
    <property type="match status" value="1"/>
</dbReference>
<feature type="domain" description="UspA" evidence="3">
    <location>
        <begin position="74"/>
        <end position="199"/>
    </location>
</feature>
<feature type="transmembrane region" description="Helical" evidence="2">
    <location>
        <begin position="33"/>
        <end position="51"/>
    </location>
</feature>
<dbReference type="KEGG" id="srn:A4G23_05068"/>
<dbReference type="Proteomes" id="UP000095349">
    <property type="component" value="Chromosome"/>
</dbReference>
<dbReference type="InterPro" id="IPR006015">
    <property type="entry name" value="Universal_stress_UspA"/>
</dbReference>
<dbReference type="Gene3D" id="3.40.50.12370">
    <property type="match status" value="1"/>
</dbReference>
<name>A0A1D8G9P0_9ACTN</name>
<comment type="similarity">
    <text evidence="1">Belongs to the universal stress protein A family.</text>
</comment>
<dbReference type="CDD" id="cd00293">
    <property type="entry name" value="USP-like"/>
    <property type="match status" value="1"/>
</dbReference>
<evidence type="ECO:0000259" key="3">
    <source>
        <dbReference type="Pfam" id="PF00582"/>
    </source>
</evidence>
<keyword evidence="2" id="KW-1133">Transmembrane helix</keyword>
<proteinExistence type="inferred from homology"/>
<organism evidence="4 5">
    <name type="scientific">Streptomyces rubrolavendulae</name>
    <dbReference type="NCBI Taxonomy" id="285473"/>
    <lineage>
        <taxon>Bacteria</taxon>
        <taxon>Bacillati</taxon>
        <taxon>Actinomycetota</taxon>
        <taxon>Actinomycetes</taxon>
        <taxon>Kitasatosporales</taxon>
        <taxon>Streptomycetaceae</taxon>
        <taxon>Streptomyces</taxon>
    </lineage>
</organism>
<gene>
    <name evidence="4" type="ORF">A4G23_05068</name>
</gene>
<dbReference type="PATRIC" id="fig|285473.5.peg.5340"/>
<dbReference type="RefSeq" id="WP_069978990.1">
    <property type="nucleotide sequence ID" value="NZ_CP017316.1"/>
</dbReference>
<reference evidence="4 5" key="1">
    <citation type="submission" date="2016-09" db="EMBL/GenBank/DDBJ databases">
        <title>Streptomyces rubrolavendulae MJM4426 Genome sequencing and assembly.</title>
        <authorList>
            <person name="Kim J.-G."/>
        </authorList>
    </citation>
    <scope>NUCLEOTIDE SEQUENCE [LARGE SCALE GENOMIC DNA]</scope>
    <source>
        <strain evidence="4 5">MJM4426</strain>
    </source>
</reference>
<dbReference type="PANTHER" id="PTHR46268:SF6">
    <property type="entry name" value="UNIVERSAL STRESS PROTEIN UP12"/>
    <property type="match status" value="1"/>
</dbReference>
<evidence type="ECO:0000256" key="2">
    <source>
        <dbReference type="SAM" id="Phobius"/>
    </source>
</evidence>
<keyword evidence="2" id="KW-0472">Membrane</keyword>
<dbReference type="InterPro" id="IPR006016">
    <property type="entry name" value="UspA"/>
</dbReference>
<sequence length="208" mass="21830">MSDVVLVLIALAAWIVVGLVTALWMARRGHRSPGWLFMGAVFGPVLAVTAGERVEHAPQGPPPAGTAEGQGLLRVLVGVDGSPESRQALRTAVHLFGPYAPTLVAAVVADYDSAEAERAGDPAAAVRRRIGTPDRDVTPYLTGYEVLAGPPAEALGRYARENRMDLVVVGRHGRGLSKRLMGSVPQALLREGAVPVLVTGGPGAPRRR</sequence>
<keyword evidence="5" id="KW-1185">Reference proteome</keyword>
<dbReference type="EMBL" id="CP017316">
    <property type="protein sequence ID" value="AOT62175.1"/>
    <property type="molecule type" value="Genomic_DNA"/>
</dbReference>
<dbReference type="PRINTS" id="PR01438">
    <property type="entry name" value="UNVRSLSTRESS"/>
</dbReference>
<dbReference type="SUPFAM" id="SSF52402">
    <property type="entry name" value="Adenine nucleotide alpha hydrolases-like"/>
    <property type="match status" value="1"/>
</dbReference>
<keyword evidence="2" id="KW-0812">Transmembrane</keyword>
<evidence type="ECO:0000313" key="5">
    <source>
        <dbReference type="Proteomes" id="UP000095349"/>
    </source>
</evidence>
<evidence type="ECO:0000256" key="1">
    <source>
        <dbReference type="ARBA" id="ARBA00008791"/>
    </source>
</evidence>
<dbReference type="AlphaFoldDB" id="A0A1D8G9P0"/>
<feature type="transmembrane region" description="Helical" evidence="2">
    <location>
        <begin position="6"/>
        <end position="26"/>
    </location>
</feature>
<accession>A0A1D8G9P0</accession>